<evidence type="ECO:0000256" key="8">
    <source>
        <dbReference type="ARBA" id="ARBA00022777"/>
    </source>
</evidence>
<dbReference type="Pfam" id="PF02518">
    <property type="entry name" value="HATPase_c"/>
    <property type="match status" value="1"/>
</dbReference>
<proteinExistence type="predicted"/>
<dbReference type="InterPro" id="IPR003661">
    <property type="entry name" value="HisK_dim/P_dom"/>
</dbReference>
<evidence type="ECO:0000256" key="12">
    <source>
        <dbReference type="ARBA" id="ARBA00059827"/>
    </source>
</evidence>
<dbReference type="FunFam" id="3.30.565.10:FF:000023">
    <property type="entry name" value="PAS domain-containing sensor histidine kinase"/>
    <property type="match status" value="1"/>
</dbReference>
<dbReference type="Proteomes" id="UP000290253">
    <property type="component" value="Unassembled WGS sequence"/>
</dbReference>
<feature type="transmembrane region" description="Helical" evidence="15">
    <location>
        <begin position="142"/>
        <end position="160"/>
    </location>
</feature>
<dbReference type="EC" id="2.7.13.3" evidence="3"/>
<dbReference type="InterPro" id="IPR036890">
    <property type="entry name" value="HATPase_C_sf"/>
</dbReference>
<evidence type="ECO:0000256" key="15">
    <source>
        <dbReference type="SAM" id="Phobius"/>
    </source>
</evidence>
<keyword evidence="10" id="KW-0902">Two-component regulatory system</keyword>
<keyword evidence="15" id="KW-1133">Transmembrane helix</keyword>
<dbReference type="InterPro" id="IPR001610">
    <property type="entry name" value="PAC"/>
</dbReference>
<dbReference type="SMART" id="SM00091">
    <property type="entry name" value="PAS"/>
    <property type="match status" value="2"/>
</dbReference>
<dbReference type="Gene3D" id="3.30.450.20">
    <property type="entry name" value="PAS domain"/>
    <property type="match status" value="2"/>
</dbReference>
<evidence type="ECO:0000256" key="14">
    <source>
        <dbReference type="SAM" id="MobiDB-lite"/>
    </source>
</evidence>
<comment type="function">
    <text evidence="12">Putative oxygen sensor; modulates the activity of FixJ, a transcriptional activator of nitrogen fixation fixK gene. FixL probably acts as a kinase that phosphorylates FixJ.</text>
</comment>
<dbReference type="PROSITE" id="PS50109">
    <property type="entry name" value="HIS_KIN"/>
    <property type="match status" value="1"/>
</dbReference>
<dbReference type="NCBIfam" id="TIGR00229">
    <property type="entry name" value="sensory_box"/>
    <property type="match status" value="2"/>
</dbReference>
<dbReference type="FunFam" id="3.30.450.20:FF:000060">
    <property type="entry name" value="Sensor protein FixL"/>
    <property type="match status" value="1"/>
</dbReference>
<dbReference type="GO" id="GO:0005886">
    <property type="term" value="C:plasma membrane"/>
    <property type="evidence" value="ECO:0007669"/>
    <property type="project" value="UniProtKB-SubCell"/>
</dbReference>
<dbReference type="PANTHER" id="PTHR43047:SF72">
    <property type="entry name" value="OSMOSENSING HISTIDINE PROTEIN KINASE SLN1"/>
    <property type="match status" value="1"/>
</dbReference>
<protein>
    <recommendedName>
        <fullName evidence="13">Sensor protein FixL</fullName>
        <ecNumber evidence="3">2.7.13.3</ecNumber>
    </recommendedName>
</protein>
<dbReference type="PROSITE" id="PS50113">
    <property type="entry name" value="PAC"/>
    <property type="match status" value="2"/>
</dbReference>
<evidence type="ECO:0000256" key="6">
    <source>
        <dbReference type="ARBA" id="ARBA00022679"/>
    </source>
</evidence>
<feature type="domain" description="Histidine kinase" evidence="16">
    <location>
        <begin position="476"/>
        <end position="698"/>
    </location>
</feature>
<dbReference type="OrthoDB" id="9760839at2"/>
<dbReference type="AlphaFoldDB" id="A0A4Q1SAB1"/>
<evidence type="ECO:0000256" key="4">
    <source>
        <dbReference type="ARBA" id="ARBA00022475"/>
    </source>
</evidence>
<comment type="catalytic activity">
    <reaction evidence="1">
        <text>ATP + protein L-histidine = ADP + protein N-phospho-L-histidine.</text>
        <dbReference type="EC" id="2.7.13.3"/>
    </reaction>
</comment>
<dbReference type="PROSITE" id="PS50112">
    <property type="entry name" value="PAS"/>
    <property type="match status" value="2"/>
</dbReference>
<comment type="subcellular location">
    <subcellularLocation>
        <location evidence="2">Cell membrane</location>
    </subcellularLocation>
</comment>
<dbReference type="SMART" id="SM00388">
    <property type="entry name" value="HisKA"/>
    <property type="match status" value="1"/>
</dbReference>
<feature type="domain" description="PAC" evidence="18">
    <location>
        <begin position="280"/>
        <end position="332"/>
    </location>
</feature>
<feature type="compositionally biased region" description="Low complexity" evidence="14">
    <location>
        <begin position="1"/>
        <end position="11"/>
    </location>
</feature>
<dbReference type="Pfam" id="PF13426">
    <property type="entry name" value="PAS_9"/>
    <property type="match status" value="1"/>
</dbReference>
<dbReference type="InterPro" id="IPR004358">
    <property type="entry name" value="Sig_transdc_His_kin-like_C"/>
</dbReference>
<dbReference type="InterPro" id="IPR036097">
    <property type="entry name" value="HisK_dim/P_sf"/>
</dbReference>
<dbReference type="CDD" id="cd16922">
    <property type="entry name" value="HATPase_EvgS-ArcB-TorS-like"/>
    <property type="match status" value="1"/>
</dbReference>
<feature type="transmembrane region" description="Helical" evidence="15">
    <location>
        <begin position="80"/>
        <end position="99"/>
    </location>
</feature>
<feature type="region of interest" description="Disordered" evidence="14">
    <location>
        <begin position="1"/>
        <end position="29"/>
    </location>
</feature>
<feature type="domain" description="PAS" evidence="17">
    <location>
        <begin position="333"/>
        <end position="386"/>
    </location>
</feature>
<dbReference type="GO" id="GO:0009927">
    <property type="term" value="F:histidine phosphotransfer kinase activity"/>
    <property type="evidence" value="ECO:0007669"/>
    <property type="project" value="TreeGrafter"/>
</dbReference>
<accession>A0A4Q1SAB1</accession>
<organism evidence="19 20">
    <name type="scientific">Silvibacterium dinghuense</name>
    <dbReference type="NCBI Taxonomy" id="1560006"/>
    <lineage>
        <taxon>Bacteria</taxon>
        <taxon>Pseudomonadati</taxon>
        <taxon>Acidobacteriota</taxon>
        <taxon>Terriglobia</taxon>
        <taxon>Terriglobales</taxon>
        <taxon>Acidobacteriaceae</taxon>
        <taxon>Silvibacterium</taxon>
    </lineage>
</organism>
<dbReference type="SMART" id="SM00086">
    <property type="entry name" value="PAC"/>
    <property type="match status" value="2"/>
</dbReference>
<evidence type="ECO:0000256" key="13">
    <source>
        <dbReference type="ARBA" id="ARBA00070616"/>
    </source>
</evidence>
<dbReference type="SUPFAM" id="SSF55785">
    <property type="entry name" value="PYP-like sensor domain (PAS domain)"/>
    <property type="match status" value="2"/>
</dbReference>
<reference evidence="19 20" key="1">
    <citation type="journal article" date="2016" name="Int. J. Syst. Evol. Microbiol.">
        <title>Acidipila dinghuensis sp. nov., an acidobacterium isolated from forest soil.</title>
        <authorList>
            <person name="Jiang Y.W."/>
            <person name="Wang J."/>
            <person name="Chen M.H."/>
            <person name="Lv Y.Y."/>
            <person name="Qiu L.H."/>
        </authorList>
    </citation>
    <scope>NUCLEOTIDE SEQUENCE [LARGE SCALE GENOMIC DNA]</scope>
    <source>
        <strain evidence="19 20">DHOF10</strain>
    </source>
</reference>
<evidence type="ECO:0000259" key="18">
    <source>
        <dbReference type="PROSITE" id="PS50113"/>
    </source>
</evidence>
<dbReference type="InterPro" id="IPR003594">
    <property type="entry name" value="HATPase_dom"/>
</dbReference>
<keyword evidence="20" id="KW-1185">Reference proteome</keyword>
<evidence type="ECO:0000256" key="2">
    <source>
        <dbReference type="ARBA" id="ARBA00004236"/>
    </source>
</evidence>
<evidence type="ECO:0000256" key="11">
    <source>
        <dbReference type="ARBA" id="ARBA00023136"/>
    </source>
</evidence>
<dbReference type="Pfam" id="PF00512">
    <property type="entry name" value="HisKA"/>
    <property type="match status" value="1"/>
</dbReference>
<dbReference type="SUPFAM" id="SSF47384">
    <property type="entry name" value="Homodimeric domain of signal transducing histidine kinase"/>
    <property type="match status" value="1"/>
</dbReference>
<evidence type="ECO:0000313" key="19">
    <source>
        <dbReference type="EMBL" id="RXS93855.1"/>
    </source>
</evidence>
<dbReference type="GO" id="GO:0005524">
    <property type="term" value="F:ATP binding"/>
    <property type="evidence" value="ECO:0007669"/>
    <property type="project" value="UniProtKB-KW"/>
</dbReference>
<dbReference type="SUPFAM" id="SSF55874">
    <property type="entry name" value="ATPase domain of HSP90 chaperone/DNA topoisomerase II/histidine kinase"/>
    <property type="match status" value="1"/>
</dbReference>
<keyword evidence="7" id="KW-0547">Nucleotide-binding</keyword>
<evidence type="ECO:0000256" key="7">
    <source>
        <dbReference type="ARBA" id="ARBA00022741"/>
    </source>
</evidence>
<evidence type="ECO:0000256" key="3">
    <source>
        <dbReference type="ARBA" id="ARBA00012438"/>
    </source>
</evidence>
<evidence type="ECO:0000256" key="5">
    <source>
        <dbReference type="ARBA" id="ARBA00022553"/>
    </source>
</evidence>
<feature type="domain" description="PAC" evidence="18">
    <location>
        <begin position="411"/>
        <end position="461"/>
    </location>
</feature>
<evidence type="ECO:0000313" key="20">
    <source>
        <dbReference type="Proteomes" id="UP000290253"/>
    </source>
</evidence>
<keyword evidence="11 15" id="KW-0472">Membrane</keyword>
<dbReference type="Gene3D" id="3.30.565.10">
    <property type="entry name" value="Histidine kinase-like ATPase, C-terminal domain"/>
    <property type="match status" value="1"/>
</dbReference>
<comment type="caution">
    <text evidence="19">The sequence shown here is derived from an EMBL/GenBank/DDBJ whole genome shotgun (WGS) entry which is preliminary data.</text>
</comment>
<dbReference type="PANTHER" id="PTHR43047">
    <property type="entry name" value="TWO-COMPONENT HISTIDINE PROTEIN KINASE"/>
    <property type="match status" value="1"/>
</dbReference>
<evidence type="ECO:0000256" key="9">
    <source>
        <dbReference type="ARBA" id="ARBA00022840"/>
    </source>
</evidence>
<feature type="domain" description="PAS" evidence="17">
    <location>
        <begin position="205"/>
        <end position="260"/>
    </location>
</feature>
<feature type="transmembrane region" description="Helical" evidence="15">
    <location>
        <begin position="42"/>
        <end position="60"/>
    </location>
</feature>
<evidence type="ECO:0000259" key="16">
    <source>
        <dbReference type="PROSITE" id="PS50109"/>
    </source>
</evidence>
<dbReference type="EMBL" id="SDMK01000004">
    <property type="protein sequence ID" value="RXS93855.1"/>
    <property type="molecule type" value="Genomic_DNA"/>
</dbReference>
<keyword evidence="15" id="KW-0812">Transmembrane</keyword>
<evidence type="ECO:0000256" key="10">
    <source>
        <dbReference type="ARBA" id="ARBA00023012"/>
    </source>
</evidence>
<dbReference type="GO" id="GO:0000155">
    <property type="term" value="F:phosphorelay sensor kinase activity"/>
    <property type="evidence" value="ECO:0007669"/>
    <property type="project" value="InterPro"/>
</dbReference>
<gene>
    <name evidence="19" type="ORF">ESZ00_17615</name>
</gene>
<dbReference type="InterPro" id="IPR005467">
    <property type="entry name" value="His_kinase_dom"/>
</dbReference>
<dbReference type="InterPro" id="IPR000700">
    <property type="entry name" value="PAS-assoc_C"/>
</dbReference>
<dbReference type="SMART" id="SM00387">
    <property type="entry name" value="HATPase_c"/>
    <property type="match status" value="1"/>
</dbReference>
<keyword evidence="5" id="KW-0597">Phosphoprotein</keyword>
<dbReference type="CDD" id="cd00130">
    <property type="entry name" value="PAS"/>
    <property type="match status" value="2"/>
</dbReference>
<keyword evidence="8" id="KW-0418">Kinase</keyword>
<keyword evidence="4" id="KW-1003">Cell membrane</keyword>
<dbReference type="Pfam" id="PF00989">
    <property type="entry name" value="PAS"/>
    <property type="match status" value="1"/>
</dbReference>
<dbReference type="CDD" id="cd00082">
    <property type="entry name" value="HisKA"/>
    <property type="match status" value="1"/>
</dbReference>
<name>A0A4Q1SAB1_9BACT</name>
<dbReference type="Gene3D" id="1.10.287.130">
    <property type="match status" value="1"/>
</dbReference>
<keyword evidence="9" id="KW-0067">ATP-binding</keyword>
<sequence>MGSAAAAPAEAGQCRSEAAPPDPPRTRRCSGRRMARLRVERTYIAMIAGTGLAAALHSPGCMEAMQQSWPRWGEAAWNGVTAFCYLGIYTTLVWTLLRLRRGPKLPRLRWLLDWMIAFVISDGATRLARIAAIWLPLRQVELALRVGSVLVGVGLALYLWSAVPHLVETLEEFLAVLAKRQKEAATRTLEAREAAEAANAALAESDARFRLMVEGIKDHAIYTVDPQGMVTSWNRGAQRLMGYTEQEIVGQHFTRMMTPELVMTGEAEVIHARATELRQSEDEGWRLRASGERFWARVSKSALLDEQDQIRGFVVIVHDLTQHRRAERAVREQALRIKAFVESANDGVITIDARGIIDSYNPACERIFGYSAAEAMGKNIKMLMPEPYYSEHDDYLDRYAKTGVRQIIGTAGREVSGRRKNGSTFPMDISISEFRLEDGQHYSGIIRDITELKRVEEALEENRTHRLKMQERFLSHVSHELRTPLTAIYFFVSNVVDGLFGDLTPDQQEQLRLTLENTRQLKDMVSDLLDITRIDTHKLAISSQPSNPARLVLEVLSTCRKNAGEAQVELVSQLEGRLPFVWADPSRVRQILTNLIENAIKFTPPGGRVTVGNQPFHEGDELLCLKVADTGCGIRREDQERIFDRLAQAENANENSRRGLGLGLFLCRELVTRHGGRIWVESEPGAGSTFFFTLPAFSLQQWCERALEQRDGETIQITLLALDLCTHGEAITGELLHDCKRMAERCIHPGQDVLLPITGRERETRPTIFIAACAGAQGIAIIESRIRREFTGAANLAGITVSITATPVHVTQEAAREQQTAEVTAQIEKLIDAHLVVRKEN</sequence>
<dbReference type="InterPro" id="IPR000014">
    <property type="entry name" value="PAS"/>
</dbReference>
<dbReference type="InterPro" id="IPR035965">
    <property type="entry name" value="PAS-like_dom_sf"/>
</dbReference>
<dbReference type="PRINTS" id="PR00344">
    <property type="entry name" value="BCTRLSENSOR"/>
</dbReference>
<keyword evidence="6" id="KW-0808">Transferase</keyword>
<evidence type="ECO:0000256" key="1">
    <source>
        <dbReference type="ARBA" id="ARBA00000085"/>
    </source>
</evidence>
<evidence type="ECO:0000259" key="17">
    <source>
        <dbReference type="PROSITE" id="PS50112"/>
    </source>
</evidence>
<dbReference type="InterPro" id="IPR013767">
    <property type="entry name" value="PAS_fold"/>
</dbReference>
<dbReference type="GO" id="GO:0006355">
    <property type="term" value="P:regulation of DNA-templated transcription"/>
    <property type="evidence" value="ECO:0007669"/>
    <property type="project" value="InterPro"/>
</dbReference>